<name>A0AAE0ZWK9_9GAST</name>
<comment type="caution">
    <text evidence="1">The sequence shown here is derived from an EMBL/GenBank/DDBJ whole genome shotgun (WGS) entry which is preliminary data.</text>
</comment>
<organism evidence="1 2">
    <name type="scientific">Elysia crispata</name>
    <name type="common">lettuce slug</name>
    <dbReference type="NCBI Taxonomy" id="231223"/>
    <lineage>
        <taxon>Eukaryota</taxon>
        <taxon>Metazoa</taxon>
        <taxon>Spiralia</taxon>
        <taxon>Lophotrochozoa</taxon>
        <taxon>Mollusca</taxon>
        <taxon>Gastropoda</taxon>
        <taxon>Heterobranchia</taxon>
        <taxon>Euthyneura</taxon>
        <taxon>Panpulmonata</taxon>
        <taxon>Sacoglossa</taxon>
        <taxon>Placobranchoidea</taxon>
        <taxon>Plakobranchidae</taxon>
        <taxon>Elysia</taxon>
    </lineage>
</organism>
<gene>
    <name evidence="1" type="ORF">RRG08_043677</name>
</gene>
<dbReference type="Proteomes" id="UP001283361">
    <property type="component" value="Unassembled WGS sequence"/>
</dbReference>
<dbReference type="AlphaFoldDB" id="A0AAE0ZWK9"/>
<reference evidence="1" key="1">
    <citation type="journal article" date="2023" name="G3 (Bethesda)">
        <title>A reference genome for the long-term kleptoplast-retaining sea slug Elysia crispata morphotype clarki.</title>
        <authorList>
            <person name="Eastman K.E."/>
            <person name="Pendleton A.L."/>
            <person name="Shaikh M.A."/>
            <person name="Suttiyut T."/>
            <person name="Ogas R."/>
            <person name="Tomko P."/>
            <person name="Gavelis G."/>
            <person name="Widhalm J.R."/>
            <person name="Wisecaver J.H."/>
        </authorList>
    </citation>
    <scope>NUCLEOTIDE SEQUENCE</scope>
    <source>
        <strain evidence="1">ECLA1</strain>
    </source>
</reference>
<dbReference type="EMBL" id="JAWDGP010003253">
    <property type="protein sequence ID" value="KAK3775992.1"/>
    <property type="molecule type" value="Genomic_DNA"/>
</dbReference>
<sequence>MDAQIGCDRKSEGVTSRLPAGLTPLVTQASRPLWLVGHLHWCLVGAKQTGPRQLVLPSTIVKQPCAVNTVTLCAVTLCAVTLCAVTLCAVTLCAVTLCAVTLCEFQTFSQKTLPL</sequence>
<protein>
    <submittedName>
        <fullName evidence="1">Uncharacterized protein</fullName>
    </submittedName>
</protein>
<evidence type="ECO:0000313" key="2">
    <source>
        <dbReference type="Proteomes" id="UP001283361"/>
    </source>
</evidence>
<accession>A0AAE0ZWK9</accession>
<keyword evidence="2" id="KW-1185">Reference proteome</keyword>
<proteinExistence type="predicted"/>
<evidence type="ECO:0000313" key="1">
    <source>
        <dbReference type="EMBL" id="KAK3775992.1"/>
    </source>
</evidence>